<proteinExistence type="predicted"/>
<dbReference type="AlphaFoldDB" id="Q5Z611"/>
<feature type="region of interest" description="Disordered" evidence="1">
    <location>
        <begin position="152"/>
        <end position="173"/>
    </location>
</feature>
<reference evidence="4" key="2">
    <citation type="submission" date="2002-06" db="EMBL/GenBank/DDBJ databases">
        <title>Oryza sativa nipponbare(GA3) genomic DNA, chromosome 6, PAC clone:P0610D01.</title>
        <authorList>
            <person name="Sasaki T."/>
            <person name="Matsumoto T."/>
            <person name="Katayose Y."/>
        </authorList>
    </citation>
    <scope>NUCLEOTIDE SEQUENCE</scope>
</reference>
<reference evidence="5" key="4">
    <citation type="journal article" date="2008" name="Nucleic Acids Res.">
        <title>The rice annotation project database (RAP-DB): 2008 update.</title>
        <authorList>
            <consortium name="The rice annotation project (RAP)"/>
        </authorList>
    </citation>
    <scope>GENOME REANNOTATION</scope>
    <source>
        <strain evidence="5">cv. Nipponbare</strain>
    </source>
</reference>
<dbReference type="EMBL" id="AP004729">
    <property type="protein sequence ID" value="BAD61844.1"/>
    <property type="molecule type" value="Genomic_DNA"/>
</dbReference>
<dbReference type="EMBL" id="AP005460">
    <property type="protein sequence ID" value="BAD61948.1"/>
    <property type="molecule type" value="Genomic_DNA"/>
</dbReference>
<organism evidence="4 5">
    <name type="scientific">Oryza sativa subsp. japonica</name>
    <name type="common">Rice</name>
    <dbReference type="NCBI Taxonomy" id="39947"/>
    <lineage>
        <taxon>Eukaryota</taxon>
        <taxon>Viridiplantae</taxon>
        <taxon>Streptophyta</taxon>
        <taxon>Embryophyta</taxon>
        <taxon>Tracheophyta</taxon>
        <taxon>Spermatophyta</taxon>
        <taxon>Magnoliopsida</taxon>
        <taxon>Liliopsida</taxon>
        <taxon>Poales</taxon>
        <taxon>Poaceae</taxon>
        <taxon>BOP clade</taxon>
        <taxon>Oryzoideae</taxon>
        <taxon>Oryzeae</taxon>
        <taxon>Oryzinae</taxon>
        <taxon>Oryza</taxon>
        <taxon>Oryza sativa</taxon>
    </lineage>
</organism>
<feature type="signal peptide" evidence="2">
    <location>
        <begin position="1"/>
        <end position="24"/>
    </location>
</feature>
<gene>
    <name evidence="3" type="ORF">OSJNBa0006A22.28</name>
    <name evidence="4" type="ORF">P0610D01.36</name>
</gene>
<sequence>MLARPGGLLDLPFTPLLLLKLVVARCPHYRYLPRLRPAAPRPTEMAPSPRTSPKHSLLFCPTSQCRPTIYYQSRGSYGISAAFPTVCSAAQWVKSGSAEARTYPTQDPKLIACPYPLLSSDSTRQRCGWNNNHMNARGVSGPEMNLTNEEIEGGAARSPEEAGNEGDRRCRVL</sequence>
<evidence type="ECO:0000256" key="2">
    <source>
        <dbReference type="SAM" id="SignalP"/>
    </source>
</evidence>
<evidence type="ECO:0000313" key="5">
    <source>
        <dbReference type="Proteomes" id="UP000000763"/>
    </source>
</evidence>
<keyword evidence="2" id="KW-0732">Signal</keyword>
<evidence type="ECO:0000313" key="4">
    <source>
        <dbReference type="EMBL" id="BAD61948.1"/>
    </source>
</evidence>
<reference evidence="5" key="3">
    <citation type="journal article" date="2005" name="Nature">
        <title>The map-based sequence of the rice genome.</title>
        <authorList>
            <consortium name="International rice genome sequencing project (IRGSP)"/>
            <person name="Matsumoto T."/>
            <person name="Wu J."/>
            <person name="Kanamori H."/>
            <person name="Katayose Y."/>
            <person name="Fujisawa M."/>
            <person name="Namiki N."/>
            <person name="Mizuno H."/>
            <person name="Yamamoto K."/>
            <person name="Antonio B.A."/>
            <person name="Baba T."/>
            <person name="Sakata K."/>
            <person name="Nagamura Y."/>
            <person name="Aoki H."/>
            <person name="Arikawa K."/>
            <person name="Arita K."/>
            <person name="Bito T."/>
            <person name="Chiden Y."/>
            <person name="Fujitsuka N."/>
            <person name="Fukunaka R."/>
            <person name="Hamada M."/>
            <person name="Harada C."/>
            <person name="Hayashi A."/>
            <person name="Hijishita S."/>
            <person name="Honda M."/>
            <person name="Hosokawa S."/>
            <person name="Ichikawa Y."/>
            <person name="Idonuma A."/>
            <person name="Iijima M."/>
            <person name="Ikeda M."/>
            <person name="Ikeno M."/>
            <person name="Ito K."/>
            <person name="Ito S."/>
            <person name="Ito T."/>
            <person name="Ito Y."/>
            <person name="Ito Y."/>
            <person name="Iwabuchi A."/>
            <person name="Kamiya K."/>
            <person name="Karasawa W."/>
            <person name="Kurita K."/>
            <person name="Katagiri S."/>
            <person name="Kikuta A."/>
            <person name="Kobayashi H."/>
            <person name="Kobayashi N."/>
            <person name="Machita K."/>
            <person name="Maehara T."/>
            <person name="Masukawa M."/>
            <person name="Mizubayashi T."/>
            <person name="Mukai Y."/>
            <person name="Nagasaki H."/>
            <person name="Nagata Y."/>
            <person name="Naito S."/>
            <person name="Nakashima M."/>
            <person name="Nakama Y."/>
            <person name="Nakamichi Y."/>
            <person name="Nakamura M."/>
            <person name="Meguro A."/>
            <person name="Negishi M."/>
            <person name="Ohta I."/>
            <person name="Ohta T."/>
            <person name="Okamoto M."/>
            <person name="Ono N."/>
            <person name="Saji S."/>
            <person name="Sakaguchi M."/>
            <person name="Sakai K."/>
            <person name="Shibata M."/>
            <person name="Shimokawa T."/>
            <person name="Song J."/>
            <person name="Takazaki Y."/>
            <person name="Terasawa K."/>
            <person name="Tsugane M."/>
            <person name="Tsuji K."/>
            <person name="Ueda S."/>
            <person name="Waki K."/>
            <person name="Yamagata H."/>
            <person name="Yamamoto M."/>
            <person name="Yamamoto S."/>
            <person name="Yamane H."/>
            <person name="Yoshiki S."/>
            <person name="Yoshihara R."/>
            <person name="Yukawa K."/>
            <person name="Zhong H."/>
            <person name="Yano M."/>
            <person name="Yuan Q."/>
            <person name="Ouyang S."/>
            <person name="Liu J."/>
            <person name="Jones K.M."/>
            <person name="Gansberger K."/>
            <person name="Moffat K."/>
            <person name="Hill J."/>
            <person name="Bera J."/>
            <person name="Fadrosh D."/>
            <person name="Jin S."/>
            <person name="Johri S."/>
            <person name="Kim M."/>
            <person name="Overton L."/>
            <person name="Reardon M."/>
            <person name="Tsitrin T."/>
            <person name="Vuong H."/>
            <person name="Weaver B."/>
            <person name="Ciecko A."/>
            <person name="Tallon L."/>
            <person name="Jackson J."/>
            <person name="Pai G."/>
            <person name="Aken S.V."/>
            <person name="Utterback T."/>
            <person name="Reidmuller S."/>
            <person name="Feldblyum T."/>
            <person name="Hsiao J."/>
            <person name="Zismann V."/>
            <person name="Iobst S."/>
            <person name="de Vazeille A.R."/>
            <person name="Buell C.R."/>
            <person name="Ying K."/>
            <person name="Li Y."/>
            <person name="Lu T."/>
            <person name="Huang Y."/>
            <person name="Zhao Q."/>
            <person name="Feng Q."/>
            <person name="Zhang L."/>
            <person name="Zhu J."/>
            <person name="Weng Q."/>
            <person name="Mu J."/>
            <person name="Lu Y."/>
            <person name="Fan D."/>
            <person name="Liu Y."/>
            <person name="Guan J."/>
            <person name="Zhang Y."/>
            <person name="Yu S."/>
            <person name="Liu X."/>
            <person name="Zhang Y."/>
            <person name="Hong G."/>
            <person name="Han B."/>
            <person name="Choisne N."/>
            <person name="Demange N."/>
            <person name="Orjeda G."/>
            <person name="Samain S."/>
            <person name="Cattolico L."/>
            <person name="Pelletier E."/>
            <person name="Couloux A."/>
            <person name="Segurens B."/>
            <person name="Wincker P."/>
            <person name="D'Hont A."/>
            <person name="Scarpelli C."/>
            <person name="Weissenbach J."/>
            <person name="Salanoubat M."/>
            <person name="Quetier F."/>
            <person name="Yu Y."/>
            <person name="Kim H.R."/>
            <person name="Rambo T."/>
            <person name="Currie J."/>
            <person name="Collura K."/>
            <person name="Luo M."/>
            <person name="Yang T."/>
            <person name="Ammiraju J.S.S."/>
            <person name="Engler F."/>
            <person name="Soderlund C."/>
            <person name="Wing R.A."/>
            <person name="Palmer L.E."/>
            <person name="de la Bastide M."/>
            <person name="Spiegel L."/>
            <person name="Nascimento L."/>
            <person name="Zutavern T."/>
            <person name="O'Shaughnessy A."/>
            <person name="Dike S."/>
            <person name="Dedhia N."/>
            <person name="Preston R."/>
            <person name="Balija V."/>
            <person name="McCombie W.R."/>
            <person name="Chow T."/>
            <person name="Chen H."/>
            <person name="Chung M."/>
            <person name="Chen C."/>
            <person name="Shaw J."/>
            <person name="Wu H."/>
            <person name="Hsiao K."/>
            <person name="Chao Y."/>
            <person name="Chu M."/>
            <person name="Cheng C."/>
            <person name="Hour A."/>
            <person name="Lee P."/>
            <person name="Lin S."/>
            <person name="Lin Y."/>
            <person name="Liou J."/>
            <person name="Liu S."/>
            <person name="Hsing Y."/>
            <person name="Raghuvanshi S."/>
            <person name="Mohanty A."/>
            <person name="Bharti A.K."/>
            <person name="Gaur A."/>
            <person name="Gupta V."/>
            <person name="Kumar D."/>
            <person name="Ravi V."/>
            <person name="Vij S."/>
            <person name="Kapur A."/>
            <person name="Khurana P."/>
            <person name="Khurana P."/>
            <person name="Khurana J.P."/>
            <person name="Tyagi A.K."/>
            <person name="Gaikwad K."/>
            <person name="Singh A."/>
            <person name="Dalal V."/>
            <person name="Srivastava S."/>
            <person name="Dixit A."/>
            <person name="Pal A.K."/>
            <person name="Ghazi I.A."/>
            <person name="Yadav M."/>
            <person name="Pandit A."/>
            <person name="Bhargava A."/>
            <person name="Sureshbabu K."/>
            <person name="Batra K."/>
            <person name="Sharma T.R."/>
            <person name="Mohapatra T."/>
            <person name="Singh N.K."/>
            <person name="Messing J."/>
            <person name="Nelson A.B."/>
            <person name="Fuks G."/>
            <person name="Kavchok S."/>
            <person name="Keizer G."/>
            <person name="Linton E."/>
            <person name="Llaca V."/>
            <person name="Song R."/>
            <person name="Tanyolac B."/>
            <person name="Young S."/>
            <person name="Ho-Il K."/>
            <person name="Hahn J.H."/>
            <person name="Sangsakoo G."/>
            <person name="Vanavichit A."/>
            <person name="de Mattos Luiz.A.T."/>
            <person name="Zimmer P.D."/>
            <person name="Malone G."/>
            <person name="Dellagostin O."/>
            <person name="de Oliveira A.C."/>
            <person name="Bevan M."/>
            <person name="Bancroft I."/>
            <person name="Minx P."/>
            <person name="Cordum H."/>
            <person name="Wilson R."/>
            <person name="Cheng Z."/>
            <person name="Jin W."/>
            <person name="Jiang J."/>
            <person name="Leong S.A."/>
            <person name="Iwama H."/>
            <person name="Gojobori T."/>
            <person name="Itoh T."/>
            <person name="Niimura Y."/>
            <person name="Fujii Y."/>
            <person name="Habara T."/>
            <person name="Sakai H."/>
            <person name="Sato Y."/>
            <person name="Wilson G."/>
            <person name="Kumar K."/>
            <person name="McCouch S."/>
            <person name="Juretic N."/>
            <person name="Hoen D."/>
            <person name="Wright S."/>
            <person name="Bruskiewich R."/>
            <person name="Bureau T."/>
            <person name="Miyao A."/>
            <person name="Hirochika H."/>
            <person name="Nishikawa T."/>
            <person name="Kadowaki K."/>
            <person name="Sugiura M."/>
            <person name="Burr B."/>
            <person name="Sasaki T."/>
        </authorList>
    </citation>
    <scope>NUCLEOTIDE SEQUENCE [LARGE SCALE GENOMIC DNA]</scope>
    <source>
        <strain evidence="5">cv. Nipponbare</strain>
    </source>
</reference>
<protein>
    <submittedName>
        <fullName evidence="4">Uncharacterized protein</fullName>
    </submittedName>
</protein>
<feature type="chain" id="PRO_5010140967" evidence="2">
    <location>
        <begin position="25"/>
        <end position="173"/>
    </location>
</feature>
<name>Q5Z611_ORYSJ</name>
<reference evidence="3" key="1">
    <citation type="submission" date="2002-02" db="EMBL/GenBank/DDBJ databases">
        <title>Oryza sativa nipponbare(GA3) genomic DNA, chromosome 6, BAC clone:OSJNBa0006A22.</title>
        <authorList>
            <person name="Sasaki T."/>
            <person name="Matsumoto T."/>
            <person name="Yamamoto K."/>
        </authorList>
    </citation>
    <scope>NUCLEOTIDE SEQUENCE</scope>
</reference>
<dbReference type="Proteomes" id="UP000000763">
    <property type="component" value="Chromosome 6"/>
</dbReference>
<evidence type="ECO:0000313" key="3">
    <source>
        <dbReference type="EMBL" id="BAD61844.1"/>
    </source>
</evidence>
<accession>Q5Z611</accession>
<evidence type="ECO:0000256" key="1">
    <source>
        <dbReference type="SAM" id="MobiDB-lite"/>
    </source>
</evidence>